<evidence type="ECO:0000259" key="1">
    <source>
        <dbReference type="PROSITE" id="PS51459"/>
    </source>
</evidence>
<evidence type="ECO:0000313" key="2">
    <source>
        <dbReference type="EMBL" id="UYO64398.1"/>
    </source>
</evidence>
<organism evidence="2 3">
    <name type="scientific">Acetobacterium wieringae</name>
    <dbReference type="NCBI Taxonomy" id="52694"/>
    <lineage>
        <taxon>Bacteria</taxon>
        <taxon>Bacillati</taxon>
        <taxon>Bacillota</taxon>
        <taxon>Clostridia</taxon>
        <taxon>Eubacteriales</taxon>
        <taxon>Eubacteriaceae</taxon>
        <taxon>Acetobacterium</taxon>
    </lineage>
</organism>
<dbReference type="InterPro" id="IPR003812">
    <property type="entry name" value="Fido"/>
</dbReference>
<protein>
    <submittedName>
        <fullName evidence="2">Fic family protein</fullName>
    </submittedName>
</protein>
<name>A0ABY6HJ04_9FIRM</name>
<gene>
    <name evidence="2" type="ORF">LNN31_08245</name>
</gene>
<dbReference type="SUPFAM" id="SSF140931">
    <property type="entry name" value="Fic-like"/>
    <property type="match status" value="1"/>
</dbReference>
<dbReference type="RefSeq" id="WP_228880224.1">
    <property type="nucleotide sequence ID" value="NZ_CABIIK010000020.1"/>
</dbReference>
<dbReference type="Proteomes" id="UP001163550">
    <property type="component" value="Chromosome"/>
</dbReference>
<dbReference type="Gene3D" id="1.10.3290.10">
    <property type="entry name" value="Fido-like domain"/>
    <property type="match status" value="1"/>
</dbReference>
<reference evidence="2" key="1">
    <citation type="submission" date="2021-11" db="EMBL/GenBank/DDBJ databases">
        <title>Isoprene-degrading acetogen.</title>
        <authorList>
            <person name="Yang Y."/>
            <person name="Jin H."/>
            <person name="Yan J."/>
        </authorList>
    </citation>
    <scope>NUCLEOTIDE SEQUENCE</scope>
    <source>
        <strain evidence="2">Berkeley</strain>
    </source>
</reference>
<dbReference type="InterPro" id="IPR036597">
    <property type="entry name" value="Fido-like_dom_sf"/>
</dbReference>
<feature type="domain" description="Fido" evidence="1">
    <location>
        <begin position="78"/>
        <end position="210"/>
    </location>
</feature>
<dbReference type="EMBL" id="CP087994">
    <property type="protein sequence ID" value="UYO64398.1"/>
    <property type="molecule type" value="Genomic_DNA"/>
</dbReference>
<sequence>MENKIKLSQKENIFLAKKRLVQNIYIGAKLEGSNITFPETQTILDGVNVPNVTLDDIQTVLNLRDAWRYTLAHIDDPVDFNYICKINEFIARNESLDWGVLRYGQVGISGTDYRPPIPNADQVKQMLTDILNPTASATEQALNYFLYGTRSQLFWDGNKRSSLLIANKILIQSGAGILLISDQKLHQFNQILVDYYNSGDGNLLKSFLYETCIEGMKMEGENQVEKLPDQEESFER</sequence>
<accession>A0ABY6HJ04</accession>
<proteinExistence type="predicted"/>
<dbReference type="PROSITE" id="PS51459">
    <property type="entry name" value="FIDO"/>
    <property type="match status" value="1"/>
</dbReference>
<keyword evidence="3" id="KW-1185">Reference proteome</keyword>
<evidence type="ECO:0000313" key="3">
    <source>
        <dbReference type="Proteomes" id="UP001163550"/>
    </source>
</evidence>